<protein>
    <recommendedName>
        <fullName evidence="3">Transposase</fullName>
    </recommendedName>
</protein>
<reference evidence="1" key="2">
    <citation type="submission" date="2020-09" db="EMBL/GenBank/DDBJ databases">
        <authorList>
            <person name="Sun Q."/>
            <person name="Zhou Y."/>
        </authorList>
    </citation>
    <scope>NUCLEOTIDE SEQUENCE</scope>
    <source>
        <strain evidence="1">CGMCC 1.15178</strain>
    </source>
</reference>
<keyword evidence="2" id="KW-1185">Reference proteome</keyword>
<proteinExistence type="predicted"/>
<dbReference type="RefSeq" id="WP_189000630.1">
    <property type="nucleotide sequence ID" value="NZ_BMHP01000016.1"/>
</dbReference>
<comment type="caution">
    <text evidence="1">The sequence shown here is derived from an EMBL/GenBank/DDBJ whole genome shotgun (WGS) entry which is preliminary data.</text>
</comment>
<evidence type="ECO:0000313" key="2">
    <source>
        <dbReference type="Proteomes" id="UP000612456"/>
    </source>
</evidence>
<dbReference type="Proteomes" id="UP000612456">
    <property type="component" value="Unassembled WGS sequence"/>
</dbReference>
<evidence type="ECO:0008006" key="3">
    <source>
        <dbReference type="Google" id="ProtNLM"/>
    </source>
</evidence>
<reference evidence="1" key="1">
    <citation type="journal article" date="2014" name="Int. J. Syst. Evol. Microbiol.">
        <title>Complete genome sequence of Corynebacterium casei LMG S-19264T (=DSM 44701T), isolated from a smear-ripened cheese.</title>
        <authorList>
            <consortium name="US DOE Joint Genome Institute (JGI-PGF)"/>
            <person name="Walter F."/>
            <person name="Albersmeier A."/>
            <person name="Kalinowski J."/>
            <person name="Ruckert C."/>
        </authorList>
    </citation>
    <scope>NUCLEOTIDE SEQUENCE</scope>
    <source>
        <strain evidence="1">CGMCC 1.15178</strain>
    </source>
</reference>
<gene>
    <name evidence="1" type="ORF">GCM10010911_70470</name>
</gene>
<dbReference type="EMBL" id="BMHP01000016">
    <property type="protein sequence ID" value="GGE01483.1"/>
    <property type="molecule type" value="Genomic_DNA"/>
</dbReference>
<organism evidence="1 2">
    <name type="scientific">Paenibacillus nasutitermitis</name>
    <dbReference type="NCBI Taxonomy" id="1652958"/>
    <lineage>
        <taxon>Bacteria</taxon>
        <taxon>Bacillati</taxon>
        <taxon>Bacillota</taxon>
        <taxon>Bacilli</taxon>
        <taxon>Bacillales</taxon>
        <taxon>Paenibacillaceae</taxon>
        <taxon>Paenibacillus</taxon>
    </lineage>
</organism>
<dbReference type="AlphaFoldDB" id="A0A916ZJV5"/>
<accession>A0A916ZJV5</accession>
<sequence length="72" mass="8108">MERLLEWGHRIRCGKPAFGRCPELEAKWKWSANTMKAFPAAGVSRGLFSLKRPFSSDYGKINKPAIVEISLA</sequence>
<name>A0A916ZJV5_9BACL</name>
<evidence type="ECO:0000313" key="1">
    <source>
        <dbReference type="EMBL" id="GGE01483.1"/>
    </source>
</evidence>